<keyword evidence="1" id="KW-0732">Signal</keyword>
<dbReference type="PROSITE" id="PS51257">
    <property type="entry name" value="PROKAR_LIPOPROTEIN"/>
    <property type="match status" value="1"/>
</dbReference>
<accession>A0A099K9I3</accession>
<dbReference type="PATRIC" id="fig|28229.4.peg.4381"/>
<evidence type="ECO:0000256" key="1">
    <source>
        <dbReference type="SAM" id="SignalP"/>
    </source>
</evidence>
<protein>
    <submittedName>
        <fullName evidence="2">NlpBDapX family lipoprotein</fullName>
    </submittedName>
</protein>
<dbReference type="InterPro" id="IPR010653">
    <property type="entry name" value="NlpB/DapX"/>
</dbReference>
<dbReference type="Gene3D" id="3.30.530.50">
    <property type="match status" value="1"/>
</dbReference>
<dbReference type="Gene3D" id="3.30.310.170">
    <property type="entry name" value="Outer membrane protein assembly factor BamC"/>
    <property type="match status" value="1"/>
</dbReference>
<name>A0A099K9I3_COLPS</name>
<dbReference type="InterPro" id="IPR042268">
    <property type="entry name" value="BamC_C"/>
</dbReference>
<organism evidence="2 3">
    <name type="scientific">Colwellia psychrerythraea</name>
    <name type="common">Vibrio psychroerythus</name>
    <dbReference type="NCBI Taxonomy" id="28229"/>
    <lineage>
        <taxon>Bacteria</taxon>
        <taxon>Pseudomonadati</taxon>
        <taxon>Pseudomonadota</taxon>
        <taxon>Gammaproteobacteria</taxon>
        <taxon>Alteromonadales</taxon>
        <taxon>Colwelliaceae</taxon>
        <taxon>Colwellia</taxon>
    </lineage>
</organism>
<comment type="caution">
    <text evidence="2">The sequence shown here is derived from an EMBL/GenBank/DDBJ whole genome shotgun (WGS) entry which is preliminary data.</text>
</comment>
<proteinExistence type="predicted"/>
<dbReference type="Pfam" id="PF06804">
    <property type="entry name" value="Lipoprotein_18"/>
    <property type="match status" value="1"/>
</dbReference>
<reference evidence="2 3" key="1">
    <citation type="submission" date="2014-08" db="EMBL/GenBank/DDBJ databases">
        <title>Genomic and Phenotypic Diversity of Colwellia psychrerythraea strains from Disparate Marine Basins.</title>
        <authorList>
            <person name="Techtmann S.M."/>
            <person name="Stelling S.C."/>
            <person name="Utturkar S.M."/>
            <person name="Alshibli N."/>
            <person name="Harris A."/>
            <person name="Brown S.D."/>
            <person name="Hazen T.C."/>
        </authorList>
    </citation>
    <scope>NUCLEOTIDE SEQUENCE [LARGE SCALE GENOMIC DNA]</scope>
    <source>
        <strain evidence="2 3">ND2E</strain>
    </source>
</reference>
<keyword evidence="2" id="KW-0449">Lipoprotein</keyword>
<feature type="chain" id="PRO_5001948415" evidence="1">
    <location>
        <begin position="24"/>
        <end position="389"/>
    </location>
</feature>
<sequence precursor="true">MSCRALYLSLLALSLTACGSVNNKQAQGSFEYQNKVEANDLVIPANLNKPKQANDFFVTNNINHQGPIGEDMDIRAPSLVMPVAASSRVVEESGIAIIWFDKVLENKDLLGFIEKVVIDKLAEDQITYNYIEEDTEVTLSKVTEGATSLKETSIKREGIKTAIIESDWYHDEVDVGWIFTDIQSSKSMRFRFQLLAKSHGRSVSLRVSLVDFLQTNEKGGSKTMDPIDKQRAEKSMLNELIAAVDYNYRLQQRADRLTRANQKLVTIGKNIEAEQAYIVEMGLDDLWGNMPLFFEKHGFTITDLNEDKKIYYVEFVKPETSVWDSIWGDDVPVIDVSDAKYQFVLAPADELDQKTSVTIYNADGEPLTLEALERIFPVVEKGLSFRDVF</sequence>
<evidence type="ECO:0000313" key="3">
    <source>
        <dbReference type="Proteomes" id="UP000029843"/>
    </source>
</evidence>
<evidence type="ECO:0000313" key="2">
    <source>
        <dbReference type="EMBL" id="KGJ86712.1"/>
    </source>
</evidence>
<feature type="signal peptide" evidence="1">
    <location>
        <begin position="1"/>
        <end position="23"/>
    </location>
</feature>
<dbReference type="OrthoDB" id="5598420at2"/>
<dbReference type="AlphaFoldDB" id="A0A099K9I3"/>
<dbReference type="EMBL" id="JQED01000056">
    <property type="protein sequence ID" value="KGJ86712.1"/>
    <property type="molecule type" value="Genomic_DNA"/>
</dbReference>
<dbReference type="RefSeq" id="WP_033095923.1">
    <property type="nucleotide sequence ID" value="NZ_JQED01000056.1"/>
</dbReference>
<dbReference type="Proteomes" id="UP000029843">
    <property type="component" value="Unassembled WGS sequence"/>
</dbReference>
<gene>
    <name evidence="2" type="ORF">ND2E_0884</name>
</gene>